<dbReference type="PANTHER" id="PTHR42760:SF5">
    <property type="entry name" value="2-DEHYDRO-3-DEOXY-D-GLUCONATE 5-DEHYDROGENASE"/>
    <property type="match status" value="1"/>
</dbReference>
<dbReference type="Proteomes" id="UP000185829">
    <property type="component" value="Unassembled WGS sequence"/>
</dbReference>
<dbReference type="PROSITE" id="PS00061">
    <property type="entry name" value="ADH_SHORT"/>
    <property type="match status" value="1"/>
</dbReference>
<dbReference type="GO" id="GO:0008206">
    <property type="term" value="P:bile acid metabolic process"/>
    <property type="evidence" value="ECO:0007669"/>
    <property type="project" value="UniProtKB-ARBA"/>
</dbReference>
<keyword evidence="2" id="KW-0560">Oxidoreductase</keyword>
<dbReference type="InterPro" id="IPR002347">
    <property type="entry name" value="SDR_fam"/>
</dbReference>
<dbReference type="InterPro" id="IPR020904">
    <property type="entry name" value="Sc_DH/Rdtase_CS"/>
</dbReference>
<dbReference type="PANTHER" id="PTHR42760">
    <property type="entry name" value="SHORT-CHAIN DEHYDROGENASES/REDUCTASES FAMILY MEMBER"/>
    <property type="match status" value="1"/>
</dbReference>
<dbReference type="EMBL" id="FTMX01000011">
    <property type="protein sequence ID" value="SIS06432.1"/>
    <property type="molecule type" value="Genomic_DNA"/>
</dbReference>
<comment type="caution">
    <text evidence="4">The sequence shown here is derived from an EMBL/GenBank/DDBJ whole genome shotgun (WGS) entry which is preliminary data.</text>
</comment>
<protein>
    <submittedName>
        <fullName evidence="4">2-deoxy-D-gluconate 3-dehydrogenase</fullName>
    </submittedName>
</protein>
<evidence type="ECO:0000256" key="3">
    <source>
        <dbReference type="RuleBase" id="RU000363"/>
    </source>
</evidence>
<accession>A0A9X8RE68</accession>
<evidence type="ECO:0000256" key="1">
    <source>
        <dbReference type="ARBA" id="ARBA00006484"/>
    </source>
</evidence>
<dbReference type="NCBIfam" id="NF005559">
    <property type="entry name" value="PRK07231.1"/>
    <property type="match status" value="1"/>
</dbReference>
<comment type="similarity">
    <text evidence="1 3">Belongs to the short-chain dehydrogenases/reductases (SDR) family.</text>
</comment>
<evidence type="ECO:0000256" key="2">
    <source>
        <dbReference type="ARBA" id="ARBA00023002"/>
    </source>
</evidence>
<dbReference type="PRINTS" id="PR00080">
    <property type="entry name" value="SDRFAMILY"/>
</dbReference>
<sequence>MYKNRLDEVKIGDRLDINHLFNLSGKVAIITGASKGIGKDLAHLLAQAGADIAIVARNEEQLEEAAHEIGQTGANVLPVSFDLTKVDETAGVMEGIYKHFGKIDILINNAGINVAKPAEVLTSQDWDTVLDINLKSVFFTSQAAGKYMIDQKKGKIINMSSQMAFVGYYKRAAYSSSKGGITQLTKALAIEWAPHQVNVNAIAPTFIETPMTKQMFEEETFKDEVLSRIPLGRLAKTEDLFGGVVYLASDCSDMMTGQTLVVDGGWTVW</sequence>
<reference evidence="4 5" key="1">
    <citation type="submission" date="2017-01" db="EMBL/GenBank/DDBJ databases">
        <authorList>
            <person name="Varghese N."/>
            <person name="Submissions S."/>
        </authorList>
    </citation>
    <scope>NUCLEOTIDE SEQUENCE [LARGE SCALE GENOMIC DNA]</scope>
    <source>
        <strain evidence="4 5">RUG2-6</strain>
    </source>
</reference>
<dbReference type="Gene3D" id="3.40.50.720">
    <property type="entry name" value="NAD(P)-binding Rossmann-like Domain"/>
    <property type="match status" value="1"/>
</dbReference>
<dbReference type="FunFam" id="3.40.50.720:FF:000084">
    <property type="entry name" value="Short-chain dehydrogenase reductase"/>
    <property type="match status" value="1"/>
</dbReference>
<organism evidence="4 5">
    <name type="scientific">Peribacillus simplex</name>
    <dbReference type="NCBI Taxonomy" id="1478"/>
    <lineage>
        <taxon>Bacteria</taxon>
        <taxon>Bacillati</taxon>
        <taxon>Bacillota</taxon>
        <taxon>Bacilli</taxon>
        <taxon>Bacillales</taxon>
        <taxon>Bacillaceae</taxon>
        <taxon>Peribacillus</taxon>
    </lineage>
</organism>
<dbReference type="SUPFAM" id="SSF51735">
    <property type="entry name" value="NAD(P)-binding Rossmann-fold domains"/>
    <property type="match status" value="1"/>
</dbReference>
<name>A0A9X8RE68_9BACI</name>
<dbReference type="InterPro" id="IPR036291">
    <property type="entry name" value="NAD(P)-bd_dom_sf"/>
</dbReference>
<proteinExistence type="inferred from homology"/>
<gene>
    <name evidence="4" type="ORF">SAMN05878482_11186</name>
</gene>
<dbReference type="AlphaFoldDB" id="A0A9X8RE68"/>
<dbReference type="GO" id="GO:0016616">
    <property type="term" value="F:oxidoreductase activity, acting on the CH-OH group of donors, NAD or NADP as acceptor"/>
    <property type="evidence" value="ECO:0007669"/>
    <property type="project" value="TreeGrafter"/>
</dbReference>
<evidence type="ECO:0000313" key="4">
    <source>
        <dbReference type="EMBL" id="SIS06432.1"/>
    </source>
</evidence>
<dbReference type="PRINTS" id="PR00081">
    <property type="entry name" value="GDHRDH"/>
</dbReference>
<dbReference type="Pfam" id="PF00106">
    <property type="entry name" value="adh_short"/>
    <property type="match status" value="1"/>
</dbReference>
<evidence type="ECO:0000313" key="5">
    <source>
        <dbReference type="Proteomes" id="UP000185829"/>
    </source>
</evidence>